<accession>A0A166J8X2</accession>
<dbReference type="GO" id="GO:0005737">
    <property type="term" value="C:cytoplasm"/>
    <property type="evidence" value="ECO:0007669"/>
    <property type="project" value="TreeGrafter"/>
</dbReference>
<dbReference type="PROSITE" id="PS50011">
    <property type="entry name" value="PROTEIN_KINASE_DOM"/>
    <property type="match status" value="1"/>
</dbReference>
<dbReference type="GO" id="GO:0004674">
    <property type="term" value="F:protein serine/threonine kinase activity"/>
    <property type="evidence" value="ECO:0007669"/>
    <property type="project" value="UniProtKB-KW"/>
</dbReference>
<feature type="compositionally biased region" description="Basic and acidic residues" evidence="10">
    <location>
        <begin position="389"/>
        <end position="400"/>
    </location>
</feature>
<evidence type="ECO:0000256" key="7">
    <source>
        <dbReference type="ARBA" id="ARBA00047899"/>
    </source>
</evidence>
<evidence type="ECO:0000256" key="3">
    <source>
        <dbReference type="ARBA" id="ARBA00022679"/>
    </source>
</evidence>
<feature type="compositionally biased region" description="Pro residues" evidence="10">
    <location>
        <begin position="413"/>
        <end position="422"/>
    </location>
</feature>
<dbReference type="FunFam" id="1.10.510.10:FF:000275">
    <property type="entry name" value="SRSF protein kinase 2 isoform X3"/>
    <property type="match status" value="1"/>
</dbReference>
<dbReference type="InterPro" id="IPR000719">
    <property type="entry name" value="Prot_kinase_dom"/>
</dbReference>
<protein>
    <recommendedName>
        <fullName evidence="1">non-specific serine/threonine protein kinase</fullName>
        <ecNumber evidence="1">2.7.11.1</ecNumber>
    </recommendedName>
</protein>
<dbReference type="Gene3D" id="3.30.200.20">
    <property type="entry name" value="Phosphorylase Kinase, domain 1"/>
    <property type="match status" value="1"/>
</dbReference>
<reference evidence="12 13" key="1">
    <citation type="journal article" date="2016" name="Mol. Biol. Evol.">
        <title>Comparative Genomics of Early-Diverging Mushroom-Forming Fungi Provides Insights into the Origins of Lignocellulose Decay Capabilities.</title>
        <authorList>
            <person name="Nagy L.G."/>
            <person name="Riley R."/>
            <person name="Tritt A."/>
            <person name="Adam C."/>
            <person name="Daum C."/>
            <person name="Floudas D."/>
            <person name="Sun H."/>
            <person name="Yadav J.S."/>
            <person name="Pangilinan J."/>
            <person name="Larsson K.H."/>
            <person name="Matsuura K."/>
            <person name="Barry K."/>
            <person name="Labutti K."/>
            <person name="Kuo R."/>
            <person name="Ohm R.A."/>
            <person name="Bhattacharya S.S."/>
            <person name="Shirouzu T."/>
            <person name="Yoshinaga Y."/>
            <person name="Martin F.M."/>
            <person name="Grigoriev I.V."/>
            <person name="Hibbett D.S."/>
        </authorList>
    </citation>
    <scope>NUCLEOTIDE SEQUENCE [LARGE SCALE GENOMIC DNA]</scope>
    <source>
        <strain evidence="12 13">HHB10207 ss-3</strain>
    </source>
</reference>
<dbReference type="InterPro" id="IPR011009">
    <property type="entry name" value="Kinase-like_dom_sf"/>
</dbReference>
<dbReference type="OrthoDB" id="2649at2759"/>
<dbReference type="GO" id="GO:0005524">
    <property type="term" value="F:ATP binding"/>
    <property type="evidence" value="ECO:0007669"/>
    <property type="project" value="UniProtKB-UniRule"/>
</dbReference>
<dbReference type="AlphaFoldDB" id="A0A166J8X2"/>
<dbReference type="InterPro" id="IPR051334">
    <property type="entry name" value="SRPK"/>
</dbReference>
<dbReference type="Proteomes" id="UP000076798">
    <property type="component" value="Unassembled WGS sequence"/>
</dbReference>
<comment type="catalytic activity">
    <reaction evidence="8">
        <text>L-seryl-[protein] + ATP = O-phospho-L-seryl-[protein] + ADP + H(+)</text>
        <dbReference type="Rhea" id="RHEA:17989"/>
        <dbReference type="Rhea" id="RHEA-COMP:9863"/>
        <dbReference type="Rhea" id="RHEA-COMP:11604"/>
        <dbReference type="ChEBI" id="CHEBI:15378"/>
        <dbReference type="ChEBI" id="CHEBI:29999"/>
        <dbReference type="ChEBI" id="CHEBI:30616"/>
        <dbReference type="ChEBI" id="CHEBI:83421"/>
        <dbReference type="ChEBI" id="CHEBI:456216"/>
        <dbReference type="EC" id="2.7.11.1"/>
    </reaction>
</comment>
<dbReference type="InterPro" id="IPR008271">
    <property type="entry name" value="Ser/Thr_kinase_AS"/>
</dbReference>
<feature type="binding site" evidence="9">
    <location>
        <position position="90"/>
    </location>
    <ligand>
        <name>ATP</name>
        <dbReference type="ChEBI" id="CHEBI:30616"/>
    </ligand>
</feature>
<feature type="region of interest" description="Disordered" evidence="10">
    <location>
        <begin position="339"/>
        <end position="422"/>
    </location>
</feature>
<evidence type="ECO:0000259" key="11">
    <source>
        <dbReference type="PROSITE" id="PS50011"/>
    </source>
</evidence>
<evidence type="ECO:0000313" key="13">
    <source>
        <dbReference type="Proteomes" id="UP000076798"/>
    </source>
</evidence>
<dbReference type="STRING" id="1314776.A0A166J8X2"/>
<feature type="domain" description="Protein kinase" evidence="11">
    <location>
        <begin position="61"/>
        <end position="594"/>
    </location>
</feature>
<organism evidence="12 13">
    <name type="scientific">Sistotremastrum suecicum HHB10207 ss-3</name>
    <dbReference type="NCBI Taxonomy" id="1314776"/>
    <lineage>
        <taxon>Eukaryota</taxon>
        <taxon>Fungi</taxon>
        <taxon>Dikarya</taxon>
        <taxon>Basidiomycota</taxon>
        <taxon>Agaricomycotina</taxon>
        <taxon>Agaricomycetes</taxon>
        <taxon>Sistotremastrales</taxon>
        <taxon>Sistotremastraceae</taxon>
        <taxon>Sistotremastrum</taxon>
    </lineage>
</organism>
<keyword evidence="13" id="KW-1185">Reference proteome</keyword>
<dbReference type="EMBL" id="KV428004">
    <property type="protein sequence ID" value="KZT44494.1"/>
    <property type="molecule type" value="Genomic_DNA"/>
</dbReference>
<dbReference type="GO" id="GO:0050684">
    <property type="term" value="P:regulation of mRNA processing"/>
    <property type="evidence" value="ECO:0007669"/>
    <property type="project" value="TreeGrafter"/>
</dbReference>
<dbReference type="Pfam" id="PF00069">
    <property type="entry name" value="Pkinase"/>
    <property type="match status" value="2"/>
</dbReference>
<evidence type="ECO:0000256" key="1">
    <source>
        <dbReference type="ARBA" id="ARBA00012513"/>
    </source>
</evidence>
<keyword evidence="2" id="KW-0723">Serine/threonine-protein kinase</keyword>
<evidence type="ECO:0000313" key="12">
    <source>
        <dbReference type="EMBL" id="KZT44494.1"/>
    </source>
</evidence>
<dbReference type="PANTHER" id="PTHR47634:SF9">
    <property type="entry name" value="PROTEIN KINASE DOMAIN-CONTAINING PROTEIN-RELATED"/>
    <property type="match status" value="1"/>
</dbReference>
<dbReference type="GO" id="GO:0000245">
    <property type="term" value="P:spliceosomal complex assembly"/>
    <property type="evidence" value="ECO:0007669"/>
    <property type="project" value="TreeGrafter"/>
</dbReference>
<evidence type="ECO:0000256" key="9">
    <source>
        <dbReference type="PROSITE-ProRule" id="PRU10141"/>
    </source>
</evidence>
<gene>
    <name evidence="12" type="ORF">SISSUDRAFT_1039013</name>
</gene>
<dbReference type="GO" id="GO:0005634">
    <property type="term" value="C:nucleus"/>
    <property type="evidence" value="ECO:0007669"/>
    <property type="project" value="TreeGrafter"/>
</dbReference>
<dbReference type="PROSITE" id="PS00108">
    <property type="entry name" value="PROTEIN_KINASE_ST"/>
    <property type="match status" value="1"/>
</dbReference>
<evidence type="ECO:0000256" key="8">
    <source>
        <dbReference type="ARBA" id="ARBA00048679"/>
    </source>
</evidence>
<comment type="catalytic activity">
    <reaction evidence="7">
        <text>L-threonyl-[protein] + ATP = O-phospho-L-threonyl-[protein] + ADP + H(+)</text>
        <dbReference type="Rhea" id="RHEA:46608"/>
        <dbReference type="Rhea" id="RHEA-COMP:11060"/>
        <dbReference type="Rhea" id="RHEA-COMP:11605"/>
        <dbReference type="ChEBI" id="CHEBI:15378"/>
        <dbReference type="ChEBI" id="CHEBI:30013"/>
        <dbReference type="ChEBI" id="CHEBI:30616"/>
        <dbReference type="ChEBI" id="CHEBI:61977"/>
        <dbReference type="ChEBI" id="CHEBI:456216"/>
        <dbReference type="EC" id="2.7.11.1"/>
    </reaction>
</comment>
<dbReference type="PROSITE" id="PS00107">
    <property type="entry name" value="PROTEIN_KINASE_ATP"/>
    <property type="match status" value="1"/>
</dbReference>
<dbReference type="Gene3D" id="1.10.510.10">
    <property type="entry name" value="Transferase(Phosphotransferase) domain 1"/>
    <property type="match status" value="2"/>
</dbReference>
<feature type="region of interest" description="Disordered" evidence="10">
    <location>
        <begin position="14"/>
        <end position="40"/>
    </location>
</feature>
<evidence type="ECO:0000256" key="6">
    <source>
        <dbReference type="ARBA" id="ARBA00022840"/>
    </source>
</evidence>
<keyword evidence="5 12" id="KW-0418">Kinase</keyword>
<name>A0A166J8X2_9AGAM</name>
<evidence type="ECO:0000256" key="4">
    <source>
        <dbReference type="ARBA" id="ARBA00022741"/>
    </source>
</evidence>
<dbReference type="SUPFAM" id="SSF56112">
    <property type="entry name" value="Protein kinase-like (PK-like)"/>
    <property type="match status" value="1"/>
</dbReference>
<keyword evidence="3" id="KW-0808">Transferase</keyword>
<dbReference type="InterPro" id="IPR017441">
    <property type="entry name" value="Protein_kinase_ATP_BS"/>
</dbReference>
<feature type="compositionally biased region" description="Polar residues" evidence="10">
    <location>
        <begin position="375"/>
        <end position="386"/>
    </location>
</feature>
<dbReference type="PANTHER" id="PTHR47634">
    <property type="entry name" value="PROTEIN KINASE DOMAIN-CONTAINING PROTEIN-RELATED"/>
    <property type="match status" value="1"/>
</dbReference>
<dbReference type="EC" id="2.7.11.1" evidence="1"/>
<proteinExistence type="predicted"/>
<evidence type="ECO:0000256" key="5">
    <source>
        <dbReference type="ARBA" id="ARBA00022777"/>
    </source>
</evidence>
<keyword evidence="4 9" id="KW-0547">Nucleotide-binding</keyword>
<keyword evidence="6 9" id="KW-0067">ATP-binding</keyword>
<sequence length="601" mass="66813">MPGRPVPKTIVYTRTSPSTHSHTLSRSPLNMESKDEESAAEYNRGGYLPVSVGQSFSKDRYQVVRKLGWGHFSTVWLVRDSHTERHSALKVVKSAPRYTETALDEIKLLGQIAAKSPAHRGHNYIVELLNSFNHTTRSGDLHVCMVFEPLGENLLALIERHRKKGIPMDTVKLITKQILVGLDFLHSECDLVHTDIKPENILIAIPQVESHIRTQLSISPVPSCRQVGVPYERAKAGGVRVPRHDRALDQVQIFDSQPIPSPSYTRLSNPGTSERVSLMMSSMKIKDDKLSSSVETSGLASTGTSYGAGTISTAPTSVISVMSKASSENPTILEAKSTDSFMTRMPVKPMTGPSLLSQTAPRPLRQQVIDLTEKSPVTSGSASDDSTACDERRSSDEHEPSSLSQSGAFLSPPHLPTLPPIDAAPPLRVKIADLGNASPSKKHFTDEIQTRQYRAPEAILWRSDWDAKVDVWSVACLVFELLTSEFLFDPQHRTGVFNKNDDHMAMIIELLGDDYPFDLEFKMGGKISHELFTSKGELRYIHDLKKWPLRRVMIEKYLYQPAEAQALCDFLLPMLAIHPRDRASASEMIVHEWLDPPSSTA</sequence>
<evidence type="ECO:0000256" key="2">
    <source>
        <dbReference type="ARBA" id="ARBA00022527"/>
    </source>
</evidence>
<evidence type="ECO:0000256" key="10">
    <source>
        <dbReference type="SAM" id="MobiDB-lite"/>
    </source>
</evidence>
<dbReference type="SMART" id="SM00220">
    <property type="entry name" value="S_TKc"/>
    <property type="match status" value="1"/>
</dbReference>
<feature type="compositionally biased region" description="Polar residues" evidence="10">
    <location>
        <begin position="14"/>
        <end position="30"/>
    </location>
</feature>